<proteinExistence type="predicted"/>
<sequence length="146" mass="16266">MPAPSSATSVGAGSRSPKSMAPRAGSGSTVKQSLSGTELECSYSFVCLLLQYHENNSSCRFGIANHPVIIILVMMLISKPFKRCKWHPSSEHVFALNGVFCIPMDSTNCRYLYVLIQNCIASFMGKEMKFRWFTYHFAFTVCKTMA</sequence>
<evidence type="ECO:0000313" key="3">
    <source>
        <dbReference type="Proteomes" id="UP000887013"/>
    </source>
</evidence>
<dbReference type="Proteomes" id="UP000887013">
    <property type="component" value="Unassembled WGS sequence"/>
</dbReference>
<evidence type="ECO:0000313" key="2">
    <source>
        <dbReference type="EMBL" id="GFT26248.1"/>
    </source>
</evidence>
<feature type="region of interest" description="Disordered" evidence="1">
    <location>
        <begin position="1"/>
        <end position="31"/>
    </location>
</feature>
<name>A0A8X6NPV8_NEPPI</name>
<accession>A0A8X6NPV8</accession>
<dbReference type="EMBL" id="BMAW01060443">
    <property type="protein sequence ID" value="GFT26248.1"/>
    <property type="molecule type" value="Genomic_DNA"/>
</dbReference>
<reference evidence="2" key="1">
    <citation type="submission" date="2020-08" db="EMBL/GenBank/DDBJ databases">
        <title>Multicomponent nature underlies the extraordinary mechanical properties of spider dragline silk.</title>
        <authorList>
            <person name="Kono N."/>
            <person name="Nakamura H."/>
            <person name="Mori M."/>
            <person name="Yoshida Y."/>
            <person name="Ohtoshi R."/>
            <person name="Malay A.D."/>
            <person name="Moran D.A.P."/>
            <person name="Tomita M."/>
            <person name="Numata K."/>
            <person name="Arakawa K."/>
        </authorList>
    </citation>
    <scope>NUCLEOTIDE SEQUENCE</scope>
</reference>
<gene>
    <name evidence="2" type="ORF">NPIL_396091</name>
</gene>
<evidence type="ECO:0000256" key="1">
    <source>
        <dbReference type="SAM" id="MobiDB-lite"/>
    </source>
</evidence>
<dbReference type="OrthoDB" id="5401193at2759"/>
<organism evidence="2 3">
    <name type="scientific">Nephila pilipes</name>
    <name type="common">Giant wood spider</name>
    <name type="synonym">Nephila maculata</name>
    <dbReference type="NCBI Taxonomy" id="299642"/>
    <lineage>
        <taxon>Eukaryota</taxon>
        <taxon>Metazoa</taxon>
        <taxon>Ecdysozoa</taxon>
        <taxon>Arthropoda</taxon>
        <taxon>Chelicerata</taxon>
        <taxon>Arachnida</taxon>
        <taxon>Araneae</taxon>
        <taxon>Araneomorphae</taxon>
        <taxon>Entelegynae</taxon>
        <taxon>Araneoidea</taxon>
        <taxon>Nephilidae</taxon>
        <taxon>Nephila</taxon>
    </lineage>
</organism>
<feature type="compositionally biased region" description="Polar residues" evidence="1">
    <location>
        <begin position="1"/>
        <end position="11"/>
    </location>
</feature>
<comment type="caution">
    <text evidence="2">The sequence shown here is derived from an EMBL/GenBank/DDBJ whole genome shotgun (WGS) entry which is preliminary data.</text>
</comment>
<keyword evidence="3" id="KW-1185">Reference proteome</keyword>
<protein>
    <submittedName>
        <fullName evidence="2">Uncharacterized protein</fullName>
    </submittedName>
</protein>
<dbReference type="AlphaFoldDB" id="A0A8X6NPV8"/>